<feature type="signal peptide" evidence="2">
    <location>
        <begin position="1"/>
        <end position="18"/>
    </location>
</feature>
<dbReference type="PANTHER" id="PTHR43405:SF1">
    <property type="entry name" value="GLYCOSYL HYDROLASE DIGH"/>
    <property type="match status" value="1"/>
</dbReference>
<dbReference type="InterPro" id="IPR017853">
    <property type="entry name" value="GH"/>
</dbReference>
<evidence type="ECO:0000259" key="3">
    <source>
        <dbReference type="Pfam" id="PF02638"/>
    </source>
</evidence>
<dbReference type="AlphaFoldDB" id="E8UBN4"/>
<evidence type="ECO:0000256" key="2">
    <source>
        <dbReference type="SAM" id="SignalP"/>
    </source>
</evidence>
<keyword evidence="1 2" id="KW-0732">Signal</keyword>
<sequence length="487" mass="52108" precursor="true">MKRPLLLAALALATPAGAATPTPPGSPTLRGLWIDAFGPGLSTPAQVERTVTQARALGVNTLFVQAIRRADCLCTRASVPTVTDVTLTPDFDPLAALTRSAHANDLKVIAWVSVTGAWHAQTPNTSPQHVFAQHGPTATGRNDWLQHRQNGTWRAGDDAWLDPAHPDAATFMTDAIVSLVRQYDVDGVQLDRIRSPDGPGWGYNATSVARYRAETGARTPPAPNDSAWAAWRREQVTNLVRRITLGVKSLKPNAWVSAATITYGAPPSTVADFRRTRAYTEVLQDWPTWLGNGLLDLNVPMNYKADARAGYAAWFDGWNTFTARVARDTDTLAAAGAALYLNPPAASAAQAKRTLQAGLGWVGYSYRTPTDTSAGDGAPAPFEAVRAALTSALGPFTPWTATPPAVRALSGRIVGAAMLGGQTVRALVDGRVIATTRTDGNGEYGFLRLPVGRVEVRVGNQAWTDTVRDGQVTRLPDLLLRDLTPAR</sequence>
<evidence type="ECO:0000313" key="5">
    <source>
        <dbReference type="Proteomes" id="UP000008635"/>
    </source>
</evidence>
<proteinExistence type="predicted"/>
<dbReference type="HOGENOM" id="CLU_025921_0_0_0"/>
<name>E8UBN4_DEIML</name>
<dbReference type="STRING" id="709986.Deima_2844"/>
<dbReference type="EMBL" id="CP002454">
    <property type="protein sequence ID" value="ADV68473.1"/>
    <property type="molecule type" value="Genomic_DNA"/>
</dbReference>
<dbReference type="SUPFAM" id="SSF51445">
    <property type="entry name" value="(Trans)glycosidases"/>
    <property type="match status" value="1"/>
</dbReference>
<dbReference type="PANTHER" id="PTHR43405">
    <property type="entry name" value="GLYCOSYL HYDROLASE DIGH"/>
    <property type="match status" value="1"/>
</dbReference>
<dbReference type="Proteomes" id="UP000008635">
    <property type="component" value="Chromosome"/>
</dbReference>
<dbReference type="RefSeq" id="WP_013557977.1">
    <property type="nucleotide sequence ID" value="NC_014958.1"/>
</dbReference>
<feature type="domain" description="Glycosyl hydrolase-like 10" evidence="3">
    <location>
        <begin position="29"/>
        <end position="307"/>
    </location>
</feature>
<protein>
    <recommendedName>
        <fullName evidence="3">Glycosyl hydrolase-like 10 domain-containing protein</fullName>
    </recommendedName>
</protein>
<dbReference type="InterPro" id="IPR052177">
    <property type="entry name" value="Divisome_Glycosyl_Hydrolase"/>
</dbReference>
<gene>
    <name evidence="4" type="ordered locus">Deima_2844</name>
</gene>
<reference evidence="4 5" key="1">
    <citation type="journal article" date="2011" name="Stand. Genomic Sci.">
        <title>Complete genome sequence of Deinococcus maricopensis type strain (LB-34).</title>
        <authorList>
            <person name="Pukall R."/>
            <person name="Zeytun A."/>
            <person name="Lucas S."/>
            <person name="Lapidus A."/>
            <person name="Hammon N."/>
            <person name="Deshpande S."/>
            <person name="Nolan M."/>
            <person name="Cheng J.F."/>
            <person name="Pitluck S."/>
            <person name="Liolios K."/>
            <person name="Pagani I."/>
            <person name="Mikhailova N."/>
            <person name="Ivanova N."/>
            <person name="Mavromatis K."/>
            <person name="Pati A."/>
            <person name="Tapia R."/>
            <person name="Han C."/>
            <person name="Goodwin L."/>
            <person name="Chen A."/>
            <person name="Palaniappan K."/>
            <person name="Land M."/>
            <person name="Hauser L."/>
            <person name="Chang Y.J."/>
            <person name="Jeffries C.D."/>
            <person name="Brambilla E.M."/>
            <person name="Rohde M."/>
            <person name="Goker M."/>
            <person name="Detter J.C."/>
            <person name="Woyke T."/>
            <person name="Bristow J."/>
            <person name="Eisen J.A."/>
            <person name="Markowitz V."/>
            <person name="Hugenholtz P."/>
            <person name="Kyrpides N.C."/>
            <person name="Klenk H.P."/>
        </authorList>
    </citation>
    <scope>NUCLEOTIDE SEQUENCE [LARGE SCALE GENOMIC DNA]</scope>
    <source>
        <strain evidence="5">DSM 21211 / LMG 22137 / NRRL B-23946 / LB-34</strain>
    </source>
</reference>
<dbReference type="InterPro" id="IPR003790">
    <property type="entry name" value="GHL10"/>
</dbReference>
<reference evidence="5" key="2">
    <citation type="submission" date="2011-01" db="EMBL/GenBank/DDBJ databases">
        <title>The complete genome of Deinococcus maricopensis DSM 21211.</title>
        <authorList>
            <consortium name="US DOE Joint Genome Institute (JGI-PGF)"/>
            <person name="Lucas S."/>
            <person name="Copeland A."/>
            <person name="Lapidus A."/>
            <person name="Goodwin L."/>
            <person name="Pitluck S."/>
            <person name="Kyrpides N."/>
            <person name="Mavromatis K."/>
            <person name="Pagani I."/>
            <person name="Ivanova N."/>
            <person name="Ovchinnikova G."/>
            <person name="Zeytun A."/>
            <person name="Detter J.C."/>
            <person name="Han C."/>
            <person name="Land M."/>
            <person name="Hauser L."/>
            <person name="Markowitz V."/>
            <person name="Cheng J.-F."/>
            <person name="Hugenholtz P."/>
            <person name="Woyke T."/>
            <person name="Wu D."/>
            <person name="Pukall R."/>
            <person name="Gehrich-Schroeter G."/>
            <person name="Brambilla E."/>
            <person name="Klenk H.-P."/>
            <person name="Eisen J.A."/>
        </authorList>
    </citation>
    <scope>NUCLEOTIDE SEQUENCE [LARGE SCALE GENOMIC DNA]</scope>
    <source>
        <strain evidence="5">DSM 21211 / LMG 22137 / NRRL B-23946 / LB-34</strain>
    </source>
</reference>
<evidence type="ECO:0000256" key="1">
    <source>
        <dbReference type="ARBA" id="ARBA00022729"/>
    </source>
</evidence>
<dbReference type="Pfam" id="PF02638">
    <property type="entry name" value="GHL10"/>
    <property type="match status" value="1"/>
</dbReference>
<keyword evidence="5" id="KW-1185">Reference proteome</keyword>
<dbReference type="KEGG" id="dmr:Deima_2844"/>
<evidence type="ECO:0000313" key="4">
    <source>
        <dbReference type="EMBL" id="ADV68473.1"/>
    </source>
</evidence>
<organism evidence="4 5">
    <name type="scientific">Deinococcus maricopensis (strain DSM 21211 / LMG 22137 / NRRL B-23946 / LB-34)</name>
    <dbReference type="NCBI Taxonomy" id="709986"/>
    <lineage>
        <taxon>Bacteria</taxon>
        <taxon>Thermotogati</taxon>
        <taxon>Deinococcota</taxon>
        <taxon>Deinococci</taxon>
        <taxon>Deinococcales</taxon>
        <taxon>Deinococcaceae</taxon>
        <taxon>Deinococcus</taxon>
    </lineage>
</organism>
<accession>E8UBN4</accession>
<dbReference type="eggNOG" id="COG1649">
    <property type="taxonomic scope" value="Bacteria"/>
</dbReference>
<feature type="chain" id="PRO_5003228523" description="Glycosyl hydrolase-like 10 domain-containing protein" evidence="2">
    <location>
        <begin position="19"/>
        <end position="487"/>
    </location>
</feature>
<dbReference type="Gene3D" id="3.20.20.80">
    <property type="entry name" value="Glycosidases"/>
    <property type="match status" value="1"/>
</dbReference>